<dbReference type="PROSITE" id="PS50887">
    <property type="entry name" value="GGDEF"/>
    <property type="match status" value="1"/>
</dbReference>
<evidence type="ECO:0000313" key="8">
    <source>
        <dbReference type="Proteomes" id="UP000057088"/>
    </source>
</evidence>
<dbReference type="SUPFAM" id="SSF55073">
    <property type="entry name" value="Nucleotide cyclase"/>
    <property type="match status" value="1"/>
</dbReference>
<reference evidence="7 9" key="3">
    <citation type="submission" date="2018-06" db="EMBL/GenBank/DDBJ databases">
        <authorList>
            <consortium name="Pathogen Informatics"/>
            <person name="Doyle S."/>
        </authorList>
    </citation>
    <scope>NUCLEOTIDE SEQUENCE [LARGE SCALE GENOMIC DNA]</scope>
    <source>
        <strain evidence="7 9">NCTC11327</strain>
    </source>
</reference>
<dbReference type="AlphaFoldDB" id="A0AAX2LN58"/>
<comment type="cofactor">
    <cofactor evidence="1">
        <name>Mg(2+)</name>
        <dbReference type="ChEBI" id="CHEBI:18420"/>
    </cofactor>
</comment>
<evidence type="ECO:0000259" key="5">
    <source>
        <dbReference type="PROSITE" id="PS50887"/>
    </source>
</evidence>
<name>A0AAX2LN58_VIBFL</name>
<dbReference type="GeneID" id="29385390"/>
<proteinExistence type="predicted"/>
<dbReference type="PANTHER" id="PTHR45138:SF9">
    <property type="entry name" value="DIGUANYLATE CYCLASE DGCM-RELATED"/>
    <property type="match status" value="1"/>
</dbReference>
<dbReference type="PANTHER" id="PTHR45138">
    <property type="entry name" value="REGULATORY COMPONENTS OF SENSORY TRANSDUCTION SYSTEM"/>
    <property type="match status" value="1"/>
</dbReference>
<keyword evidence="8" id="KW-1185">Reference proteome</keyword>
<organism evidence="7 9">
    <name type="scientific">Vibrio fluvialis</name>
    <dbReference type="NCBI Taxonomy" id="676"/>
    <lineage>
        <taxon>Bacteria</taxon>
        <taxon>Pseudomonadati</taxon>
        <taxon>Pseudomonadota</taxon>
        <taxon>Gammaproteobacteria</taxon>
        <taxon>Vibrionales</taxon>
        <taxon>Vibrionaceae</taxon>
        <taxon>Vibrio</taxon>
    </lineage>
</organism>
<dbReference type="InterPro" id="IPR043128">
    <property type="entry name" value="Rev_trsase/Diguanyl_cyclase"/>
</dbReference>
<keyword evidence="7" id="KW-0808">Transferase</keyword>
<evidence type="ECO:0000313" key="9">
    <source>
        <dbReference type="Proteomes" id="UP000254626"/>
    </source>
</evidence>
<dbReference type="Proteomes" id="UP000254626">
    <property type="component" value="Unassembled WGS sequence"/>
</dbReference>
<dbReference type="EMBL" id="CP014035">
    <property type="protein sequence ID" value="AMF94551.1"/>
    <property type="molecule type" value="Genomic_DNA"/>
</dbReference>
<dbReference type="KEGG" id="vfl:AL536_13870"/>
<dbReference type="Gene3D" id="3.30.70.270">
    <property type="match status" value="1"/>
</dbReference>
<sequence length="380" mass="43429">MLDIDVLKFATILNNIICSLVACIFLWLLRGKLTHHKVSAAGWFAAYFLLFSLAFVTTTMRGWVPIEIVVLSNNFLYQTVTYMLLFGVISWFRRPITNKLMAFAATHTIAYTCIQLWLLRQYPEHFDWRINLAAVSYSAVHLTSAWYAFRHMKKSSSGEKLLTTSLLLSSVCVFLPMFLFHQFQSAVYFLSGVVVGQNLLTVVSLGAMLSLFFYDEIEWHYHRSIHDELTGIFNRRHFMEQAANRLNNAKEAYTVAIIDVDHFKQVNDTFGHDVGDRALTAIAQLMFRHFRRDLVARYGGEEFVVLLAGSVEETRFKLERFNHEVANHAMEISGQHVDLTVSIGMASVQSDQHLQQALKQADVALYDAKGKGRNRLVSLV</sequence>
<keyword evidence="4" id="KW-0472">Membrane</keyword>
<evidence type="ECO:0000313" key="7">
    <source>
        <dbReference type="EMBL" id="SUP24639.1"/>
    </source>
</evidence>
<evidence type="ECO:0000256" key="3">
    <source>
        <dbReference type="ARBA" id="ARBA00034247"/>
    </source>
</evidence>
<dbReference type="InterPro" id="IPR000160">
    <property type="entry name" value="GGDEF_dom"/>
</dbReference>
<dbReference type="CDD" id="cd01949">
    <property type="entry name" value="GGDEF"/>
    <property type="match status" value="1"/>
</dbReference>
<dbReference type="InterPro" id="IPR029787">
    <property type="entry name" value="Nucleotide_cyclase"/>
</dbReference>
<accession>A0AAX2LN58</accession>
<dbReference type="EMBL" id="UHIP01000001">
    <property type="protein sequence ID" value="SUP24639.1"/>
    <property type="molecule type" value="Genomic_DNA"/>
</dbReference>
<evidence type="ECO:0000256" key="2">
    <source>
        <dbReference type="ARBA" id="ARBA00012528"/>
    </source>
</evidence>
<evidence type="ECO:0000256" key="4">
    <source>
        <dbReference type="SAM" id="Phobius"/>
    </source>
</evidence>
<feature type="transmembrane region" description="Helical" evidence="4">
    <location>
        <begin position="186"/>
        <end position="214"/>
    </location>
</feature>
<dbReference type="EC" id="2.7.7.65" evidence="2"/>
<gene>
    <name evidence="7" type="primary">adrA_5</name>
    <name evidence="6" type="ORF">AL536_13870</name>
    <name evidence="7" type="ORF">NCTC11327_01520</name>
</gene>
<dbReference type="FunFam" id="3.30.70.270:FF:000001">
    <property type="entry name" value="Diguanylate cyclase domain protein"/>
    <property type="match status" value="1"/>
</dbReference>
<dbReference type="GO" id="GO:0052621">
    <property type="term" value="F:diguanylate cyclase activity"/>
    <property type="evidence" value="ECO:0007669"/>
    <property type="project" value="UniProtKB-EC"/>
</dbReference>
<reference evidence="8" key="1">
    <citation type="submission" date="2015-12" db="EMBL/GenBank/DDBJ databases">
        <title>FDA dAtabase for Regulatory Grade micrObial Sequences (FDA-ARGOS): Supporting development and validation of Infectious Disease Dx tests.</title>
        <authorList>
            <person name="Hoffmann M."/>
            <person name="Allard M."/>
            <person name="Evans P."/>
            <person name="Brown E."/>
            <person name="Tallon L.J."/>
            <person name="Sadzewicz L."/>
            <person name="Sengamalay N."/>
            <person name="Ott S."/>
            <person name="Godinez A."/>
            <person name="Nagaraj S."/>
            <person name="Vyas G."/>
            <person name="Aluvathingal J."/>
            <person name="Nadendla S."/>
            <person name="Geyer C."/>
            <person name="Sichtig H."/>
        </authorList>
    </citation>
    <scope>NUCLEOTIDE SEQUENCE [LARGE SCALE GENOMIC DNA]</scope>
    <source>
        <strain evidence="8">ATCC 33809</strain>
    </source>
</reference>
<feature type="transmembrane region" description="Helical" evidence="4">
    <location>
        <begin position="100"/>
        <end position="118"/>
    </location>
</feature>
<dbReference type="GO" id="GO:0005886">
    <property type="term" value="C:plasma membrane"/>
    <property type="evidence" value="ECO:0007669"/>
    <property type="project" value="TreeGrafter"/>
</dbReference>
<feature type="transmembrane region" description="Helical" evidence="4">
    <location>
        <begin position="130"/>
        <end position="149"/>
    </location>
</feature>
<evidence type="ECO:0000256" key="1">
    <source>
        <dbReference type="ARBA" id="ARBA00001946"/>
    </source>
</evidence>
<evidence type="ECO:0000313" key="6">
    <source>
        <dbReference type="EMBL" id="AMF94551.1"/>
    </source>
</evidence>
<feature type="transmembrane region" description="Helical" evidence="4">
    <location>
        <begin position="6"/>
        <end position="29"/>
    </location>
</feature>
<dbReference type="GO" id="GO:1902201">
    <property type="term" value="P:negative regulation of bacterial-type flagellum-dependent cell motility"/>
    <property type="evidence" value="ECO:0007669"/>
    <property type="project" value="TreeGrafter"/>
</dbReference>
<dbReference type="Pfam" id="PF00990">
    <property type="entry name" value="GGDEF"/>
    <property type="match status" value="1"/>
</dbReference>
<feature type="transmembrane region" description="Helical" evidence="4">
    <location>
        <begin position="161"/>
        <end position="180"/>
    </location>
</feature>
<feature type="transmembrane region" description="Helical" evidence="4">
    <location>
        <begin position="75"/>
        <end position="93"/>
    </location>
</feature>
<protein>
    <recommendedName>
        <fullName evidence="2">diguanylate cyclase</fullName>
        <ecNumber evidence="2">2.7.7.65</ecNumber>
    </recommendedName>
</protein>
<feature type="domain" description="GGDEF" evidence="5">
    <location>
        <begin position="251"/>
        <end position="380"/>
    </location>
</feature>
<dbReference type="Proteomes" id="UP000057088">
    <property type="component" value="Chromosome 2"/>
</dbReference>
<feature type="transmembrane region" description="Helical" evidence="4">
    <location>
        <begin position="41"/>
        <end position="63"/>
    </location>
</feature>
<keyword evidence="7" id="KW-0548">Nucleotidyltransferase</keyword>
<dbReference type="SMART" id="SM00267">
    <property type="entry name" value="GGDEF"/>
    <property type="match status" value="1"/>
</dbReference>
<dbReference type="RefSeq" id="WP_061056551.1">
    <property type="nucleotide sequence ID" value="NZ_CP014035.2"/>
</dbReference>
<dbReference type="NCBIfam" id="TIGR00254">
    <property type="entry name" value="GGDEF"/>
    <property type="match status" value="1"/>
</dbReference>
<keyword evidence="4" id="KW-1133">Transmembrane helix</keyword>
<comment type="catalytic activity">
    <reaction evidence="3">
        <text>2 GTP = 3',3'-c-di-GMP + 2 diphosphate</text>
        <dbReference type="Rhea" id="RHEA:24898"/>
        <dbReference type="ChEBI" id="CHEBI:33019"/>
        <dbReference type="ChEBI" id="CHEBI:37565"/>
        <dbReference type="ChEBI" id="CHEBI:58805"/>
        <dbReference type="EC" id="2.7.7.65"/>
    </reaction>
</comment>
<dbReference type="InterPro" id="IPR050469">
    <property type="entry name" value="Diguanylate_Cyclase"/>
</dbReference>
<reference evidence="6" key="2">
    <citation type="submission" date="2018-01" db="EMBL/GenBank/DDBJ databases">
        <title>FDA dAtabase for Regulatory Grade micrObial Sequences (FDA-ARGOS): Supporting development and validation of Infectious Disease Dx tests.</title>
        <authorList>
            <person name="Hoffmann M."/>
            <person name="Allard M."/>
            <person name="Evans P."/>
            <person name="Brown E."/>
            <person name="Tallon L."/>
            <person name="Sadzewicz L."/>
            <person name="Sengamalay N."/>
            <person name="Ott S."/>
            <person name="Godinez A."/>
            <person name="Nagaraj S."/>
            <person name="Vyas G."/>
            <person name="Aluvathingal J."/>
            <person name="Nadendla S."/>
            <person name="Geyer C."/>
            <person name="Sichtig H."/>
        </authorList>
    </citation>
    <scope>NUCLEOTIDE SEQUENCE</scope>
    <source>
        <strain evidence="6">ATCC 33809</strain>
    </source>
</reference>
<keyword evidence="4" id="KW-0812">Transmembrane</keyword>
<dbReference type="GO" id="GO:0043709">
    <property type="term" value="P:cell adhesion involved in single-species biofilm formation"/>
    <property type="evidence" value="ECO:0007669"/>
    <property type="project" value="TreeGrafter"/>
</dbReference>